<evidence type="ECO:0000313" key="2">
    <source>
        <dbReference type="Proteomes" id="UP000217033"/>
    </source>
</evidence>
<reference evidence="1" key="1">
    <citation type="submission" date="2017-08" db="EMBL/GenBank/DDBJ databases">
        <authorList>
            <person name="Alvarez-Ponce D."/>
            <person name="Weitzman C.L."/>
            <person name="Tillett R.L."/>
            <person name="Sandmeier F.C."/>
            <person name="Tracy C.R."/>
        </authorList>
    </citation>
    <scope>NUCLEOTIDE SEQUENCE [LARGE SCALE GENOMIC DNA]</scope>
    <source>
        <strain evidence="1">PS6</strain>
    </source>
</reference>
<proteinExistence type="predicted"/>
<organism evidence="1 2">
    <name type="scientific">Mycoplasmopsis agassizii</name>
    <dbReference type="NCBI Taxonomy" id="33922"/>
    <lineage>
        <taxon>Bacteria</taxon>
        <taxon>Bacillati</taxon>
        <taxon>Mycoplasmatota</taxon>
        <taxon>Mycoplasmoidales</taxon>
        <taxon>Metamycoplasmataceae</taxon>
        <taxon>Mycoplasmopsis</taxon>
    </lineage>
</organism>
<gene>
    <name evidence="1" type="ORF">CJF60_05135</name>
</gene>
<comment type="caution">
    <text evidence="1">The sequence shown here is derived from an EMBL/GenBank/DDBJ whole genome shotgun (WGS) entry which is preliminary data.</text>
</comment>
<protein>
    <submittedName>
        <fullName evidence="1">Uncharacterized protein</fullName>
    </submittedName>
</protein>
<name>A0ABX4H3Z0_9BACT</name>
<dbReference type="EMBL" id="NQMN01000008">
    <property type="protein sequence ID" value="PAF54593.1"/>
    <property type="molecule type" value="Genomic_DNA"/>
</dbReference>
<feature type="non-terminal residue" evidence="1">
    <location>
        <position position="1"/>
    </location>
</feature>
<dbReference type="Proteomes" id="UP000217033">
    <property type="component" value="Unassembled WGS sequence"/>
</dbReference>
<dbReference type="RefSeq" id="WP_180737988.1">
    <property type="nucleotide sequence ID" value="NZ_NQMN01000008.1"/>
</dbReference>
<evidence type="ECO:0000313" key="1">
    <source>
        <dbReference type="EMBL" id="PAF54593.1"/>
    </source>
</evidence>
<sequence length="193" mass="20244">TNWDNTAGSLQVQLLLSSGSGTDTKYWKFTKGEQEDLSAASVTSQTTKDGATGRDANVTGFTTGQAYLSTQLASYTYKTVAATDATNLKKLSNVFKPLAAAVEGQEAPADTRLKEMVTTLNALKAESVTELDANAVVGYTLSATATDSKWSVAKEEDATKLAKVTGAFKMQAGSQSAGAEITIKTTSDLGEYT</sequence>
<feature type="non-terminal residue" evidence="1">
    <location>
        <position position="193"/>
    </location>
</feature>
<accession>A0ABX4H3Z0</accession>
<keyword evidence="2" id="KW-1185">Reference proteome</keyword>